<feature type="transmembrane region" description="Helical" evidence="2">
    <location>
        <begin position="41"/>
        <end position="62"/>
    </location>
</feature>
<keyword evidence="2" id="KW-0472">Membrane</keyword>
<gene>
    <name evidence="4" type="ORF">SLEP1_g34020</name>
</gene>
<feature type="chain" id="PRO_5043405756" evidence="3">
    <location>
        <begin position="32"/>
        <end position="410"/>
    </location>
</feature>
<evidence type="ECO:0000313" key="5">
    <source>
        <dbReference type="Proteomes" id="UP001054252"/>
    </source>
</evidence>
<evidence type="ECO:0000256" key="3">
    <source>
        <dbReference type="SAM" id="SignalP"/>
    </source>
</evidence>
<dbReference type="PANTHER" id="PTHR48473:SF1">
    <property type="entry name" value="TIR DOMAIN-CONTAINING PROTEIN"/>
    <property type="match status" value="1"/>
</dbReference>
<name>A0AAV5KIG1_9ROSI</name>
<feature type="transmembrane region" description="Helical" evidence="2">
    <location>
        <begin position="128"/>
        <end position="146"/>
    </location>
</feature>
<organism evidence="4 5">
    <name type="scientific">Rubroshorea leprosula</name>
    <dbReference type="NCBI Taxonomy" id="152421"/>
    <lineage>
        <taxon>Eukaryota</taxon>
        <taxon>Viridiplantae</taxon>
        <taxon>Streptophyta</taxon>
        <taxon>Embryophyta</taxon>
        <taxon>Tracheophyta</taxon>
        <taxon>Spermatophyta</taxon>
        <taxon>Magnoliopsida</taxon>
        <taxon>eudicotyledons</taxon>
        <taxon>Gunneridae</taxon>
        <taxon>Pentapetalae</taxon>
        <taxon>rosids</taxon>
        <taxon>malvids</taxon>
        <taxon>Malvales</taxon>
        <taxon>Dipterocarpaceae</taxon>
        <taxon>Rubroshorea</taxon>
    </lineage>
</organism>
<evidence type="ECO:0000256" key="2">
    <source>
        <dbReference type="SAM" id="Phobius"/>
    </source>
</evidence>
<dbReference type="AlphaFoldDB" id="A0AAV5KIG1"/>
<feature type="region of interest" description="Disordered" evidence="1">
    <location>
        <begin position="334"/>
        <end position="394"/>
    </location>
</feature>
<dbReference type="Proteomes" id="UP001054252">
    <property type="component" value="Unassembled WGS sequence"/>
</dbReference>
<feature type="compositionally biased region" description="Basic and acidic residues" evidence="1">
    <location>
        <begin position="335"/>
        <end position="349"/>
    </location>
</feature>
<accession>A0AAV5KIG1</accession>
<feature type="signal peptide" evidence="3">
    <location>
        <begin position="1"/>
        <end position="31"/>
    </location>
</feature>
<feature type="compositionally biased region" description="Basic and acidic residues" evidence="1">
    <location>
        <begin position="360"/>
        <end position="388"/>
    </location>
</feature>
<comment type="caution">
    <text evidence="4">The sequence shown here is derived from an EMBL/GenBank/DDBJ whole genome shotgun (WGS) entry which is preliminary data.</text>
</comment>
<dbReference type="PANTHER" id="PTHR48473">
    <property type="entry name" value="TIR DOMAIN-CONTAINING PROTEIN"/>
    <property type="match status" value="1"/>
</dbReference>
<reference evidence="4 5" key="1">
    <citation type="journal article" date="2021" name="Commun. Biol.">
        <title>The genome of Shorea leprosula (Dipterocarpaceae) highlights the ecological relevance of drought in aseasonal tropical rainforests.</title>
        <authorList>
            <person name="Ng K.K.S."/>
            <person name="Kobayashi M.J."/>
            <person name="Fawcett J.A."/>
            <person name="Hatakeyama M."/>
            <person name="Paape T."/>
            <person name="Ng C.H."/>
            <person name="Ang C.C."/>
            <person name="Tnah L.H."/>
            <person name="Lee C.T."/>
            <person name="Nishiyama T."/>
            <person name="Sese J."/>
            <person name="O'Brien M.J."/>
            <person name="Copetti D."/>
            <person name="Mohd Noor M.I."/>
            <person name="Ong R.C."/>
            <person name="Putra M."/>
            <person name="Sireger I.Z."/>
            <person name="Indrioko S."/>
            <person name="Kosugi Y."/>
            <person name="Izuno A."/>
            <person name="Isagi Y."/>
            <person name="Lee S.L."/>
            <person name="Shimizu K.K."/>
        </authorList>
    </citation>
    <scope>NUCLEOTIDE SEQUENCE [LARGE SCALE GENOMIC DNA]</scope>
    <source>
        <strain evidence="4">214</strain>
    </source>
</reference>
<keyword evidence="2" id="KW-1133">Transmembrane helix</keyword>
<proteinExistence type="predicted"/>
<sequence>MISSHKYGFLFHILLLVVLNFILQLPPAVLGQLNSNPKPLYSFILMLLLHASLFLWIIELVYRWKRETVTRRMWRGKQPSLSFPSPTNSKPFISLADIVGLLSTVFQSIVTTVNYALLVRHTNTQIQISGWPIILAFVLLCSTFWVDWTQTDQPDHEPLHSIIINQPTSKYQDHFKETCWIFDLCSKLPSAVLDQLCSEPKPLYALILMLLSFASILLCIIEFLLKGKTERVTWSWKRNGKVPWLHPNKPFFSFWDKVGLICAVIQPVLSTVNYALVLQRRGQVLISVLPIVFALAFSCSKIWESPNMTESERNIDEEEQVVLINQRQGVTEVSTLKKDSEPTASEEGKSGLTNQSQIRVNEEVFSKKEKSVVKDDNKMAPKTKDSRGRGTLVHGYQQRFIGEVKENTFA</sequence>
<evidence type="ECO:0000256" key="1">
    <source>
        <dbReference type="SAM" id="MobiDB-lite"/>
    </source>
</evidence>
<dbReference type="EMBL" id="BPVZ01000065">
    <property type="protein sequence ID" value="GKV24405.1"/>
    <property type="molecule type" value="Genomic_DNA"/>
</dbReference>
<keyword evidence="5" id="KW-1185">Reference proteome</keyword>
<keyword evidence="3" id="KW-0732">Signal</keyword>
<feature type="transmembrane region" description="Helical" evidence="2">
    <location>
        <begin position="203"/>
        <end position="225"/>
    </location>
</feature>
<protein>
    <submittedName>
        <fullName evidence="4">Uncharacterized protein</fullName>
    </submittedName>
</protein>
<evidence type="ECO:0000313" key="4">
    <source>
        <dbReference type="EMBL" id="GKV24405.1"/>
    </source>
</evidence>
<keyword evidence="2" id="KW-0812">Transmembrane</keyword>